<reference evidence="4" key="1">
    <citation type="submission" date="2023-07" db="EMBL/GenBank/DDBJ databases">
        <title>Sorghum-associated microbial communities from plants grown in Nebraska, USA.</title>
        <authorList>
            <person name="Schachtman D."/>
        </authorList>
    </citation>
    <scope>NUCLEOTIDE SEQUENCE</scope>
    <source>
        <strain evidence="4">BE330</strain>
    </source>
</reference>
<evidence type="ECO:0000259" key="3">
    <source>
        <dbReference type="Pfam" id="PF08719"/>
    </source>
</evidence>
<name>A0AAE4BPS5_9DEIO</name>
<proteinExistence type="predicted"/>
<dbReference type="Proteomes" id="UP001185331">
    <property type="component" value="Unassembled WGS sequence"/>
</dbReference>
<evidence type="ECO:0000256" key="1">
    <source>
        <dbReference type="ARBA" id="ARBA00000022"/>
    </source>
</evidence>
<dbReference type="Gene3D" id="1.10.357.40">
    <property type="entry name" value="YbiA-like"/>
    <property type="match status" value="1"/>
</dbReference>
<gene>
    <name evidence="4" type="ORF">J2Y00_004128</name>
</gene>
<protein>
    <submittedName>
        <fullName evidence="4">RibA/ribD-fused uncharacterized protein</fullName>
    </submittedName>
</protein>
<sequence>MADGGGGAISGAFPGSAELERSATDLMARKAALFGDDMTRQAILAARTPGECKALGRRVSPYDDARWAEERFGVALDMLRLKFGQNARLRAALLATGEEELVEAAPNDRIWGVGFSEQDAPGARQAWGENLLGRALRAVRAELTADDGSLKLGSG</sequence>
<comment type="caution">
    <text evidence="4">The sequence shown here is derived from an EMBL/GenBank/DDBJ whole genome shotgun (WGS) entry which is preliminary data.</text>
</comment>
<dbReference type="SUPFAM" id="SSF143990">
    <property type="entry name" value="YbiA-like"/>
    <property type="match status" value="1"/>
</dbReference>
<dbReference type="CDD" id="cd15457">
    <property type="entry name" value="NADAR"/>
    <property type="match status" value="1"/>
</dbReference>
<organism evidence="4 5">
    <name type="scientific">Deinococcus soli</name>
    <name type="common">ex Cha et al. 2016</name>
    <dbReference type="NCBI Taxonomy" id="1309411"/>
    <lineage>
        <taxon>Bacteria</taxon>
        <taxon>Thermotogati</taxon>
        <taxon>Deinococcota</taxon>
        <taxon>Deinococci</taxon>
        <taxon>Deinococcales</taxon>
        <taxon>Deinococcaceae</taxon>
        <taxon>Deinococcus</taxon>
    </lineage>
</organism>
<feature type="domain" description="NADAR" evidence="3">
    <location>
        <begin position="26"/>
        <end position="143"/>
    </location>
</feature>
<evidence type="ECO:0000256" key="2">
    <source>
        <dbReference type="ARBA" id="ARBA00000751"/>
    </source>
</evidence>
<dbReference type="EMBL" id="JAVDQK010000014">
    <property type="protein sequence ID" value="MDR6220504.1"/>
    <property type="molecule type" value="Genomic_DNA"/>
</dbReference>
<evidence type="ECO:0000313" key="4">
    <source>
        <dbReference type="EMBL" id="MDR6220504.1"/>
    </source>
</evidence>
<comment type="catalytic activity">
    <reaction evidence="2">
        <text>2,5-diamino-6-hydroxy-4-(5-phosphoribosylamino)-pyrimidine + H2O = 2,5,6-triamino-4-hydroxypyrimidine + D-ribose 5-phosphate</text>
        <dbReference type="Rhea" id="RHEA:23436"/>
        <dbReference type="ChEBI" id="CHEBI:15377"/>
        <dbReference type="ChEBI" id="CHEBI:58614"/>
        <dbReference type="ChEBI" id="CHEBI:78346"/>
        <dbReference type="ChEBI" id="CHEBI:137796"/>
    </reaction>
</comment>
<dbReference type="InterPro" id="IPR037238">
    <property type="entry name" value="YbiA-like_sf"/>
</dbReference>
<dbReference type="Pfam" id="PF08719">
    <property type="entry name" value="NADAR"/>
    <property type="match status" value="1"/>
</dbReference>
<comment type="catalytic activity">
    <reaction evidence="1">
        <text>5-amino-6-(5-phospho-D-ribosylamino)uracil + H2O = 5,6-diaminouracil + D-ribose 5-phosphate</text>
        <dbReference type="Rhea" id="RHEA:55020"/>
        <dbReference type="ChEBI" id="CHEBI:15377"/>
        <dbReference type="ChEBI" id="CHEBI:46252"/>
        <dbReference type="ChEBI" id="CHEBI:58453"/>
        <dbReference type="ChEBI" id="CHEBI:78346"/>
    </reaction>
</comment>
<dbReference type="InterPro" id="IPR012816">
    <property type="entry name" value="NADAR"/>
</dbReference>
<dbReference type="RefSeq" id="WP_309857115.1">
    <property type="nucleotide sequence ID" value="NZ_JAVDQJ010000012.1"/>
</dbReference>
<accession>A0AAE4BPS5</accession>
<dbReference type="NCBIfam" id="TIGR02464">
    <property type="entry name" value="ribofla_fusion"/>
    <property type="match status" value="1"/>
</dbReference>
<evidence type="ECO:0000313" key="5">
    <source>
        <dbReference type="Proteomes" id="UP001185331"/>
    </source>
</evidence>
<dbReference type="AlphaFoldDB" id="A0AAE4BPS5"/>